<dbReference type="Gene3D" id="3.30.710.10">
    <property type="entry name" value="Potassium Channel Kv1.1, Chain A"/>
    <property type="match status" value="1"/>
</dbReference>
<dbReference type="CDD" id="cd18186">
    <property type="entry name" value="BTB_POZ_ZBTB_KLHL-like"/>
    <property type="match status" value="1"/>
</dbReference>
<dbReference type="Pfam" id="PF00651">
    <property type="entry name" value="BTB"/>
    <property type="match status" value="1"/>
</dbReference>
<dbReference type="InterPro" id="IPR000210">
    <property type="entry name" value="BTB/POZ_dom"/>
</dbReference>
<dbReference type="Proteomes" id="UP001215280">
    <property type="component" value="Unassembled WGS sequence"/>
</dbReference>
<feature type="domain" description="BTB" evidence="1">
    <location>
        <begin position="21"/>
        <end position="89"/>
    </location>
</feature>
<gene>
    <name evidence="2" type="ORF">DFH07DRAFT_685634</name>
</gene>
<organism evidence="2 3">
    <name type="scientific">Mycena maculata</name>
    <dbReference type="NCBI Taxonomy" id="230809"/>
    <lineage>
        <taxon>Eukaryota</taxon>
        <taxon>Fungi</taxon>
        <taxon>Dikarya</taxon>
        <taxon>Basidiomycota</taxon>
        <taxon>Agaricomycotina</taxon>
        <taxon>Agaricomycetes</taxon>
        <taxon>Agaricomycetidae</taxon>
        <taxon>Agaricales</taxon>
        <taxon>Marasmiineae</taxon>
        <taxon>Mycenaceae</taxon>
        <taxon>Mycena</taxon>
    </lineage>
</organism>
<accession>A0AAD7MP22</accession>
<sequence length="310" mass="34698">KRSKTAARPALKHTVHWALDGSIVIQVQDTKFKLHQSHLAKHSPWFSDLFDGKNVEGGKDVERSMDDNTPMYILTLPNLSAKDFVRLLDGFDRAITYVHEDPSFPKLAGILRVATILSFPDFRDWAIRLLEDRWPLSLAELSTEPVRHATESIVLARSCAVPSLLKRAMYELVRLAGYGQTDTAREGVSTRDFRALVRAREELTAVWLAAVSPYAAEFSACATLEPAPPPAVRCTTLHPLRSGQAHHKLVRQSGIADDYLYDPLCGLQALIDTDWAAEGYCAACVGLRKDAWAKTREKMWGNLDLWFGLE</sequence>
<dbReference type="AlphaFoldDB" id="A0AAD7MP22"/>
<proteinExistence type="predicted"/>
<dbReference type="InterPro" id="IPR011333">
    <property type="entry name" value="SKP1/BTB/POZ_sf"/>
</dbReference>
<comment type="caution">
    <text evidence="2">The sequence shown here is derived from an EMBL/GenBank/DDBJ whole genome shotgun (WGS) entry which is preliminary data.</text>
</comment>
<reference evidence="2" key="1">
    <citation type="submission" date="2023-03" db="EMBL/GenBank/DDBJ databases">
        <title>Massive genome expansion in bonnet fungi (Mycena s.s.) driven by repeated elements and novel gene families across ecological guilds.</title>
        <authorList>
            <consortium name="Lawrence Berkeley National Laboratory"/>
            <person name="Harder C.B."/>
            <person name="Miyauchi S."/>
            <person name="Viragh M."/>
            <person name="Kuo A."/>
            <person name="Thoen E."/>
            <person name="Andreopoulos B."/>
            <person name="Lu D."/>
            <person name="Skrede I."/>
            <person name="Drula E."/>
            <person name="Henrissat B."/>
            <person name="Morin E."/>
            <person name="Kohler A."/>
            <person name="Barry K."/>
            <person name="LaButti K."/>
            <person name="Morin E."/>
            <person name="Salamov A."/>
            <person name="Lipzen A."/>
            <person name="Mereny Z."/>
            <person name="Hegedus B."/>
            <person name="Baldrian P."/>
            <person name="Stursova M."/>
            <person name="Weitz H."/>
            <person name="Taylor A."/>
            <person name="Grigoriev I.V."/>
            <person name="Nagy L.G."/>
            <person name="Martin F."/>
            <person name="Kauserud H."/>
        </authorList>
    </citation>
    <scope>NUCLEOTIDE SEQUENCE</scope>
    <source>
        <strain evidence="2">CBHHK188m</strain>
    </source>
</reference>
<dbReference type="SUPFAM" id="SSF54695">
    <property type="entry name" value="POZ domain"/>
    <property type="match status" value="1"/>
</dbReference>
<dbReference type="EMBL" id="JARJLG010000220">
    <property type="protein sequence ID" value="KAJ7726324.1"/>
    <property type="molecule type" value="Genomic_DNA"/>
</dbReference>
<evidence type="ECO:0000313" key="3">
    <source>
        <dbReference type="Proteomes" id="UP001215280"/>
    </source>
</evidence>
<feature type="non-terminal residue" evidence="2">
    <location>
        <position position="1"/>
    </location>
</feature>
<evidence type="ECO:0000313" key="2">
    <source>
        <dbReference type="EMBL" id="KAJ7726324.1"/>
    </source>
</evidence>
<keyword evidence="3" id="KW-1185">Reference proteome</keyword>
<feature type="non-terminal residue" evidence="2">
    <location>
        <position position="310"/>
    </location>
</feature>
<protein>
    <recommendedName>
        <fullName evidence="1">BTB domain-containing protein</fullName>
    </recommendedName>
</protein>
<evidence type="ECO:0000259" key="1">
    <source>
        <dbReference type="PROSITE" id="PS50097"/>
    </source>
</evidence>
<name>A0AAD7MP22_9AGAR</name>
<dbReference type="PROSITE" id="PS50097">
    <property type="entry name" value="BTB"/>
    <property type="match status" value="1"/>
</dbReference>